<evidence type="ECO:0000256" key="1">
    <source>
        <dbReference type="ARBA" id="ARBA00004173"/>
    </source>
</evidence>
<dbReference type="GO" id="GO:0005739">
    <property type="term" value="C:mitochondrion"/>
    <property type="evidence" value="ECO:0007669"/>
    <property type="project" value="UniProtKB-SubCell"/>
</dbReference>
<evidence type="ECO:0000256" key="2">
    <source>
        <dbReference type="ARBA" id="ARBA00023128"/>
    </source>
</evidence>
<dbReference type="InterPro" id="IPR020373">
    <property type="entry name" value="Kgd4/YMR-31"/>
</dbReference>
<feature type="compositionally biased region" description="Low complexity" evidence="4">
    <location>
        <begin position="55"/>
        <end position="69"/>
    </location>
</feature>
<name>A0A0C2YXX3_HEBCY</name>
<evidence type="ECO:0000256" key="4">
    <source>
        <dbReference type="SAM" id="MobiDB-lite"/>
    </source>
</evidence>
<dbReference type="OrthoDB" id="2116030at2759"/>
<reference evidence="5 6" key="1">
    <citation type="submission" date="2014-04" db="EMBL/GenBank/DDBJ databases">
        <authorList>
            <consortium name="DOE Joint Genome Institute"/>
            <person name="Kuo A."/>
            <person name="Gay G."/>
            <person name="Dore J."/>
            <person name="Kohler A."/>
            <person name="Nagy L.G."/>
            <person name="Floudas D."/>
            <person name="Copeland A."/>
            <person name="Barry K.W."/>
            <person name="Cichocki N."/>
            <person name="Veneault-Fourrey C."/>
            <person name="LaButti K."/>
            <person name="Lindquist E.A."/>
            <person name="Lipzen A."/>
            <person name="Lundell T."/>
            <person name="Morin E."/>
            <person name="Murat C."/>
            <person name="Sun H."/>
            <person name="Tunlid A."/>
            <person name="Henrissat B."/>
            <person name="Grigoriev I.V."/>
            <person name="Hibbett D.S."/>
            <person name="Martin F."/>
            <person name="Nordberg H.P."/>
            <person name="Cantor M.N."/>
            <person name="Hua S.X."/>
        </authorList>
    </citation>
    <scope>NUCLEOTIDE SEQUENCE [LARGE SCALE GENOMIC DNA]</scope>
    <source>
        <strain evidence="6">h7</strain>
    </source>
</reference>
<sequence>MYPSLRRCSAGVRTPLIKFLGKRSFPSTADTPHPHPAAPLELQQRFSEFLAKVNSSGSSQPASKSKQSSEGVYSEFWEAPPRFWNPRIRHLEEAEMNAIMSGGASSY</sequence>
<organism evidence="5 6">
    <name type="scientific">Hebeloma cylindrosporum</name>
    <dbReference type="NCBI Taxonomy" id="76867"/>
    <lineage>
        <taxon>Eukaryota</taxon>
        <taxon>Fungi</taxon>
        <taxon>Dikarya</taxon>
        <taxon>Basidiomycota</taxon>
        <taxon>Agaricomycotina</taxon>
        <taxon>Agaricomycetes</taxon>
        <taxon>Agaricomycetidae</taxon>
        <taxon>Agaricales</taxon>
        <taxon>Agaricineae</taxon>
        <taxon>Hymenogastraceae</taxon>
        <taxon>Hebeloma</taxon>
    </lineage>
</organism>
<keyword evidence="6" id="KW-1185">Reference proteome</keyword>
<accession>A0A0C2YXX3</accession>
<dbReference type="HOGENOM" id="CLU_129439_3_0_1"/>
<comment type="subcellular location">
    <subcellularLocation>
        <location evidence="1">Mitochondrion</location>
    </subcellularLocation>
</comment>
<dbReference type="GO" id="GO:0006103">
    <property type="term" value="P:2-oxoglutarate metabolic process"/>
    <property type="evidence" value="ECO:0007669"/>
    <property type="project" value="InterPro"/>
</dbReference>
<protein>
    <submittedName>
        <fullName evidence="5">Uncharacterized protein</fullName>
    </submittedName>
</protein>
<feature type="region of interest" description="Disordered" evidence="4">
    <location>
        <begin position="53"/>
        <end position="73"/>
    </location>
</feature>
<evidence type="ECO:0000313" key="6">
    <source>
        <dbReference type="Proteomes" id="UP000053424"/>
    </source>
</evidence>
<dbReference type="Proteomes" id="UP000053424">
    <property type="component" value="Unassembled WGS sequence"/>
</dbReference>
<dbReference type="EMBL" id="KN831771">
    <property type="protein sequence ID" value="KIM45802.1"/>
    <property type="molecule type" value="Genomic_DNA"/>
</dbReference>
<keyword evidence="2" id="KW-0496">Mitochondrion</keyword>
<evidence type="ECO:0000256" key="3">
    <source>
        <dbReference type="ARBA" id="ARBA00043970"/>
    </source>
</evidence>
<evidence type="ECO:0000313" key="5">
    <source>
        <dbReference type="EMBL" id="KIM45802.1"/>
    </source>
</evidence>
<comment type="similarity">
    <text evidence="3">Belongs to the alpha-ketoglutarate dehydrogenase component 4 family.</text>
</comment>
<dbReference type="AlphaFoldDB" id="A0A0C2YXX3"/>
<gene>
    <name evidence="5" type="ORF">M413DRAFT_293664</name>
</gene>
<reference evidence="6" key="2">
    <citation type="submission" date="2015-01" db="EMBL/GenBank/DDBJ databases">
        <title>Evolutionary Origins and Diversification of the Mycorrhizal Mutualists.</title>
        <authorList>
            <consortium name="DOE Joint Genome Institute"/>
            <consortium name="Mycorrhizal Genomics Consortium"/>
            <person name="Kohler A."/>
            <person name="Kuo A."/>
            <person name="Nagy L.G."/>
            <person name="Floudas D."/>
            <person name="Copeland A."/>
            <person name="Barry K.W."/>
            <person name="Cichocki N."/>
            <person name="Veneault-Fourrey C."/>
            <person name="LaButti K."/>
            <person name="Lindquist E.A."/>
            <person name="Lipzen A."/>
            <person name="Lundell T."/>
            <person name="Morin E."/>
            <person name="Murat C."/>
            <person name="Riley R."/>
            <person name="Ohm R."/>
            <person name="Sun H."/>
            <person name="Tunlid A."/>
            <person name="Henrissat B."/>
            <person name="Grigoriev I.V."/>
            <person name="Hibbett D.S."/>
            <person name="Martin F."/>
        </authorList>
    </citation>
    <scope>NUCLEOTIDE SEQUENCE [LARGE SCALE GENOMIC DNA]</scope>
    <source>
        <strain evidence="6">h7</strain>
    </source>
</reference>
<dbReference type="Pfam" id="PF10937">
    <property type="entry name" value="Kgd4-YMR31"/>
    <property type="match status" value="1"/>
</dbReference>
<proteinExistence type="inferred from homology"/>